<dbReference type="InterPro" id="IPR001962">
    <property type="entry name" value="Asn_synthase"/>
</dbReference>
<dbReference type="Gene3D" id="3.40.50.620">
    <property type="entry name" value="HUPs"/>
    <property type="match status" value="1"/>
</dbReference>
<evidence type="ECO:0000256" key="3">
    <source>
        <dbReference type="ARBA" id="ARBA00012737"/>
    </source>
</evidence>
<dbReference type="EC" id="6.3.5.4" evidence="3"/>
<comment type="similarity">
    <text evidence="2">Belongs to the asparagine synthetase family.</text>
</comment>
<evidence type="ECO:0000256" key="5">
    <source>
        <dbReference type="ARBA" id="ARBA00022840"/>
    </source>
</evidence>
<accession>A0A0A6P7R3</accession>
<dbReference type="InterPro" id="IPR017932">
    <property type="entry name" value="GATase_2_dom"/>
</dbReference>
<name>A0A0A6P7R3_9GAMM</name>
<evidence type="ECO:0000256" key="4">
    <source>
        <dbReference type="ARBA" id="ARBA00022741"/>
    </source>
</evidence>
<dbReference type="InterPro" id="IPR029055">
    <property type="entry name" value="Ntn_hydrolases_N"/>
</dbReference>
<comment type="caution">
    <text evidence="9">The sequence shown here is derived from an EMBL/GenBank/DDBJ whole genome shotgun (WGS) entry which is preliminary data.</text>
</comment>
<dbReference type="SUPFAM" id="SSF52402">
    <property type="entry name" value="Adenine nucleotide alpha hydrolases-like"/>
    <property type="match status" value="1"/>
</dbReference>
<dbReference type="PANTHER" id="PTHR43284">
    <property type="entry name" value="ASPARAGINE SYNTHETASE (GLUTAMINE-HYDROLYZING)"/>
    <property type="match status" value="1"/>
</dbReference>
<dbReference type="GO" id="GO:0006529">
    <property type="term" value="P:asparagine biosynthetic process"/>
    <property type="evidence" value="ECO:0007669"/>
    <property type="project" value="InterPro"/>
</dbReference>
<dbReference type="GO" id="GO:0005829">
    <property type="term" value="C:cytosol"/>
    <property type="evidence" value="ECO:0007669"/>
    <property type="project" value="TreeGrafter"/>
</dbReference>
<evidence type="ECO:0000256" key="6">
    <source>
        <dbReference type="ARBA" id="ARBA00022962"/>
    </source>
</evidence>
<keyword evidence="4" id="KW-0547">Nucleotide-binding</keyword>
<dbReference type="GO" id="GO:0004066">
    <property type="term" value="F:asparagine synthase (glutamine-hydrolyzing) activity"/>
    <property type="evidence" value="ECO:0007669"/>
    <property type="project" value="UniProtKB-EC"/>
</dbReference>
<dbReference type="Gene3D" id="3.60.20.10">
    <property type="entry name" value="Glutamine Phosphoribosylpyrophosphate, subunit 1, domain 1"/>
    <property type="match status" value="1"/>
</dbReference>
<dbReference type="Proteomes" id="UP000030428">
    <property type="component" value="Unassembled WGS sequence"/>
</dbReference>
<comment type="catalytic activity">
    <reaction evidence="7">
        <text>L-aspartate + L-glutamine + ATP + H2O = L-asparagine + L-glutamate + AMP + diphosphate + H(+)</text>
        <dbReference type="Rhea" id="RHEA:12228"/>
        <dbReference type="ChEBI" id="CHEBI:15377"/>
        <dbReference type="ChEBI" id="CHEBI:15378"/>
        <dbReference type="ChEBI" id="CHEBI:29985"/>
        <dbReference type="ChEBI" id="CHEBI:29991"/>
        <dbReference type="ChEBI" id="CHEBI:30616"/>
        <dbReference type="ChEBI" id="CHEBI:33019"/>
        <dbReference type="ChEBI" id="CHEBI:58048"/>
        <dbReference type="ChEBI" id="CHEBI:58359"/>
        <dbReference type="ChEBI" id="CHEBI:456215"/>
        <dbReference type="EC" id="6.3.5.4"/>
    </reaction>
</comment>
<keyword evidence="6" id="KW-0315">Glutamine amidotransferase</keyword>
<dbReference type="CDD" id="cd01991">
    <property type="entry name" value="Asn_synthase_B_C"/>
    <property type="match status" value="1"/>
</dbReference>
<dbReference type="InterPro" id="IPR014729">
    <property type="entry name" value="Rossmann-like_a/b/a_fold"/>
</dbReference>
<dbReference type="CDD" id="cd00712">
    <property type="entry name" value="AsnB"/>
    <property type="match status" value="1"/>
</dbReference>
<dbReference type="SUPFAM" id="SSF56235">
    <property type="entry name" value="N-terminal nucleophile aminohydrolases (Ntn hydrolases)"/>
    <property type="match status" value="1"/>
</dbReference>
<evidence type="ECO:0000256" key="7">
    <source>
        <dbReference type="ARBA" id="ARBA00048741"/>
    </source>
</evidence>
<dbReference type="Pfam" id="PF13537">
    <property type="entry name" value="GATase_7"/>
    <property type="match status" value="1"/>
</dbReference>
<reference evidence="9 10" key="1">
    <citation type="journal article" date="2016" name="Front. Microbiol.">
        <title>Single-Cell (Meta-)Genomics of a Dimorphic Candidatus Thiomargarita nelsonii Reveals Genomic Plasticity.</title>
        <authorList>
            <person name="Flood B.E."/>
            <person name="Fliss P."/>
            <person name="Jones D.S."/>
            <person name="Dick G.J."/>
            <person name="Jain S."/>
            <person name="Kaster A.K."/>
            <person name="Winkel M."/>
            <person name="Mussmann M."/>
            <person name="Bailey J."/>
        </authorList>
    </citation>
    <scope>NUCLEOTIDE SEQUENCE [LARGE SCALE GENOMIC DNA]</scope>
    <source>
        <strain evidence="9">Hydrate Ridge</strain>
    </source>
</reference>
<protein>
    <recommendedName>
        <fullName evidence="3">asparagine synthase (glutamine-hydrolyzing)</fullName>
        <ecNumber evidence="3">6.3.5.4</ecNumber>
    </recommendedName>
</protein>
<dbReference type="InterPro" id="IPR006426">
    <property type="entry name" value="Asn_synth_AEB"/>
</dbReference>
<dbReference type="InterPro" id="IPR051786">
    <property type="entry name" value="ASN_synthetase/amidase"/>
</dbReference>
<dbReference type="InterPro" id="IPR033738">
    <property type="entry name" value="AsnB_N"/>
</dbReference>
<dbReference type="NCBIfam" id="TIGR01536">
    <property type="entry name" value="asn_synth_AEB"/>
    <property type="match status" value="1"/>
</dbReference>
<sequence length="744" mass="85530">MCGLAGLFSKNGEIGSEIEPILRTMGNQIAYRGPDDEQIFINAQFGAVFRRLSIVDVAGGRQPLFNEDGSLMLMVNGEIYNHHDLKSRLKEQHQFRTQSDCEIILHLYEEKGENFLDDLNGMFALVLWDKRKQRLILARDRLGIKPLYYTESNQRLLFGSEIKALLAYPDCPREFDWVEALSYQHQRMYPDDFLPSFFKDINYLPAGSLLIADAPANNITVKRYWSLPDEDYALDTRTEQEIIAGYGELLADSVKLRLMADVEVGLFLSGGIDSVSVAALASPFQKLHTFSVLSQSTFQNGDARAGHIAAKHLDMPNHQILYSWHDNPFTPEHWKSLLWLCETPLCNAEHLYKYHLHRYAKHLRPALKVILLGQGSDEFNGGYSVNYVKDYRPDLNEEERNWSTFINIFGDFEKDALISGANTNLAQYGGVLTKGFLASGSRQTHYRHPWLYYVNMHLQSLQMYNLWHEDRTAAGNSIENRVPFLDHRLVEYTMKIPPQKYEALFWDKAILRRAMQDRLPLELSQRPKCPFFYGEDVRYTRRMLYNLLRADDSALIREAFFEADGLPFDRQAIEGLITDIPEEPEYSLLESLLPLVNMGLLAKMAQAPVSQHHADSIGLLPEIRIENWEEQADNLALQLAIRREKAELLDRMVALKPGTRLLKFDQISEDSAYSYISVNDKIEYELSEAEMKDWLAVLRRIDGKRSINEIISELGMPASKIRKHLEEALDYGIVSFLDEPTPKT</sequence>
<keyword evidence="10" id="KW-1185">Reference proteome</keyword>
<comment type="pathway">
    <text evidence="1">Amino-acid biosynthesis; L-asparagine biosynthesis; L-asparagine from L-aspartate (L-Gln route): step 1/1.</text>
</comment>
<organism evidence="9 10">
    <name type="scientific">Candidatus Thiomargarita nelsonii</name>
    <dbReference type="NCBI Taxonomy" id="1003181"/>
    <lineage>
        <taxon>Bacteria</taxon>
        <taxon>Pseudomonadati</taxon>
        <taxon>Pseudomonadota</taxon>
        <taxon>Gammaproteobacteria</taxon>
        <taxon>Thiotrichales</taxon>
        <taxon>Thiotrichaceae</taxon>
        <taxon>Thiomargarita</taxon>
    </lineage>
</organism>
<keyword evidence="5" id="KW-0067">ATP-binding</keyword>
<dbReference type="PROSITE" id="PS51278">
    <property type="entry name" value="GATASE_TYPE_2"/>
    <property type="match status" value="1"/>
</dbReference>
<evidence type="ECO:0000256" key="1">
    <source>
        <dbReference type="ARBA" id="ARBA00005187"/>
    </source>
</evidence>
<dbReference type="GO" id="GO:0005524">
    <property type="term" value="F:ATP binding"/>
    <property type="evidence" value="ECO:0007669"/>
    <property type="project" value="UniProtKB-KW"/>
</dbReference>
<evidence type="ECO:0000313" key="9">
    <source>
        <dbReference type="EMBL" id="KHD09723.1"/>
    </source>
</evidence>
<feature type="domain" description="Glutamine amidotransferase type-2" evidence="8">
    <location>
        <begin position="2"/>
        <end position="215"/>
    </location>
</feature>
<gene>
    <name evidence="9" type="ORF">PN36_13250</name>
</gene>
<dbReference type="Pfam" id="PF00733">
    <property type="entry name" value="Asn_synthase"/>
    <property type="match status" value="1"/>
</dbReference>
<dbReference type="EMBL" id="JSZA02000044">
    <property type="protein sequence ID" value="KHD09723.1"/>
    <property type="molecule type" value="Genomic_DNA"/>
</dbReference>
<proteinExistence type="inferred from homology"/>
<evidence type="ECO:0000259" key="8">
    <source>
        <dbReference type="PROSITE" id="PS51278"/>
    </source>
</evidence>
<dbReference type="PANTHER" id="PTHR43284:SF1">
    <property type="entry name" value="ASPARAGINE SYNTHETASE"/>
    <property type="match status" value="1"/>
</dbReference>
<evidence type="ECO:0000256" key="2">
    <source>
        <dbReference type="ARBA" id="ARBA00005752"/>
    </source>
</evidence>
<evidence type="ECO:0000313" key="10">
    <source>
        <dbReference type="Proteomes" id="UP000030428"/>
    </source>
</evidence>
<dbReference type="AlphaFoldDB" id="A0A0A6P7R3"/>